<evidence type="ECO:0000313" key="2">
    <source>
        <dbReference type="EMBL" id="QEV27906.1"/>
    </source>
</evidence>
<reference evidence="2 3" key="1">
    <citation type="submission" date="2017-09" db="EMBL/GenBank/DDBJ databases">
        <authorList>
            <person name="Lee N."/>
            <person name="Cho B.-K."/>
        </authorList>
    </citation>
    <scope>NUCLEOTIDE SEQUENCE [LARGE SCALE GENOMIC DNA]</scope>
    <source>
        <strain evidence="2 3">ATCC 13740</strain>
    </source>
</reference>
<dbReference type="EMBL" id="CP023694">
    <property type="protein sequence ID" value="QEV27906.1"/>
    <property type="molecule type" value="Genomic_DNA"/>
</dbReference>
<feature type="compositionally biased region" description="Low complexity" evidence="1">
    <location>
        <begin position="1"/>
        <end position="12"/>
    </location>
</feature>
<name>A0A5J6I640_STRC4</name>
<gene>
    <name evidence="2" type="ORF">CP976_29860</name>
</gene>
<dbReference type="AlphaFoldDB" id="A0A5J6I640"/>
<feature type="region of interest" description="Disordered" evidence="1">
    <location>
        <begin position="1"/>
        <end position="65"/>
    </location>
</feature>
<dbReference type="Proteomes" id="UP000326598">
    <property type="component" value="Chromosome"/>
</dbReference>
<sequence>MAALAAGSRAAKGGTGGRSGTPFRRAADPPGPGPDAGQPFTAPPSAKPPPRRRAIRTYRRITGVE</sequence>
<protein>
    <submittedName>
        <fullName evidence="2">Uncharacterized protein</fullName>
    </submittedName>
</protein>
<proteinExistence type="predicted"/>
<feature type="compositionally biased region" description="Basic residues" evidence="1">
    <location>
        <begin position="49"/>
        <end position="59"/>
    </location>
</feature>
<evidence type="ECO:0000313" key="3">
    <source>
        <dbReference type="Proteomes" id="UP000326598"/>
    </source>
</evidence>
<evidence type="ECO:0000256" key="1">
    <source>
        <dbReference type="SAM" id="MobiDB-lite"/>
    </source>
</evidence>
<organism evidence="2 3">
    <name type="scientific">Streptomyces coeruleorubidus</name>
    <dbReference type="NCBI Taxonomy" id="116188"/>
    <lineage>
        <taxon>Bacteria</taxon>
        <taxon>Bacillati</taxon>
        <taxon>Actinomycetota</taxon>
        <taxon>Actinomycetes</taxon>
        <taxon>Kitasatosporales</taxon>
        <taxon>Streptomycetaceae</taxon>
        <taxon>Streptomyces</taxon>
    </lineage>
</organism>
<accession>A0A5J6I640</accession>
<dbReference type="KEGG" id="scoe:CP976_29860"/>